<evidence type="ECO:0000256" key="4">
    <source>
        <dbReference type="ARBA" id="ARBA00022827"/>
    </source>
</evidence>
<feature type="non-terminal residue" evidence="8">
    <location>
        <position position="1"/>
    </location>
</feature>
<dbReference type="GO" id="GO:0050660">
    <property type="term" value="F:flavin adenine dinucleotide binding"/>
    <property type="evidence" value="ECO:0007669"/>
    <property type="project" value="TreeGrafter"/>
</dbReference>
<evidence type="ECO:0000313" key="9">
    <source>
        <dbReference type="Proteomes" id="UP000229641"/>
    </source>
</evidence>
<dbReference type="FunFam" id="3.30.390.30:FF:000001">
    <property type="entry name" value="Dihydrolipoyl dehydrogenase"/>
    <property type="match status" value="1"/>
</dbReference>
<dbReference type="InterPro" id="IPR050151">
    <property type="entry name" value="Class-I_Pyr_Nuc-Dis_Oxidored"/>
</dbReference>
<keyword evidence="3" id="KW-0285">Flavoprotein</keyword>
<evidence type="ECO:0000313" key="8">
    <source>
        <dbReference type="EMBL" id="PIQ88714.1"/>
    </source>
</evidence>
<evidence type="ECO:0000256" key="5">
    <source>
        <dbReference type="ARBA" id="ARBA00023002"/>
    </source>
</evidence>
<sequence length="136" mass="15123">VLKTDFSSVAWCTFTDPEAASVGLNEEMAKQKGIEYNVYKYEFNHLDRALAEGQNKGFAKILTDKKRRLIGAQIVGLHAGELIHEWVAVLNGKVDIGKIEKSIHIYPTLAQINKKVSGSFLAGQSVLVKIVTYLFK</sequence>
<organism evidence="8 9">
    <name type="scientific">Candidatus Ghiorseimicrobium undicola</name>
    <dbReference type="NCBI Taxonomy" id="1974746"/>
    <lineage>
        <taxon>Bacteria</taxon>
        <taxon>Pseudomonadati</taxon>
        <taxon>Candidatus Omnitrophota</taxon>
        <taxon>Candidatus Ghiorseimicrobium</taxon>
    </lineage>
</organism>
<dbReference type="PANTHER" id="PTHR22912">
    <property type="entry name" value="DISULFIDE OXIDOREDUCTASE"/>
    <property type="match status" value="1"/>
</dbReference>
<comment type="similarity">
    <text evidence="2">Belongs to the class-I pyridine nucleotide-disulfide oxidoreductase family.</text>
</comment>
<gene>
    <name evidence="8" type="ORF">COV72_06880</name>
</gene>
<evidence type="ECO:0000256" key="3">
    <source>
        <dbReference type="ARBA" id="ARBA00022630"/>
    </source>
</evidence>
<dbReference type="Gene3D" id="3.30.390.30">
    <property type="match status" value="1"/>
</dbReference>
<dbReference type="Pfam" id="PF02852">
    <property type="entry name" value="Pyr_redox_dim"/>
    <property type="match status" value="1"/>
</dbReference>
<evidence type="ECO:0000256" key="2">
    <source>
        <dbReference type="ARBA" id="ARBA00007532"/>
    </source>
</evidence>
<dbReference type="EMBL" id="PCWA01000091">
    <property type="protein sequence ID" value="PIQ88714.1"/>
    <property type="molecule type" value="Genomic_DNA"/>
</dbReference>
<accession>A0A2H0LYG9</accession>
<dbReference type="AlphaFoldDB" id="A0A2H0LYG9"/>
<evidence type="ECO:0000256" key="6">
    <source>
        <dbReference type="ARBA" id="ARBA00023027"/>
    </source>
</evidence>
<feature type="domain" description="Pyridine nucleotide-disulphide oxidoreductase dimerisation" evidence="7">
    <location>
        <begin position="9"/>
        <end position="111"/>
    </location>
</feature>
<evidence type="ECO:0000256" key="1">
    <source>
        <dbReference type="ARBA" id="ARBA00001974"/>
    </source>
</evidence>
<dbReference type="GO" id="GO:0004148">
    <property type="term" value="F:dihydrolipoyl dehydrogenase (NADH) activity"/>
    <property type="evidence" value="ECO:0007669"/>
    <property type="project" value="TreeGrafter"/>
</dbReference>
<dbReference type="GO" id="GO:0006103">
    <property type="term" value="P:2-oxoglutarate metabolic process"/>
    <property type="evidence" value="ECO:0007669"/>
    <property type="project" value="TreeGrafter"/>
</dbReference>
<keyword evidence="5" id="KW-0560">Oxidoreductase</keyword>
<reference evidence="8 9" key="1">
    <citation type="submission" date="2017-09" db="EMBL/GenBank/DDBJ databases">
        <title>Depth-based differentiation of microbial function through sediment-hosted aquifers and enrichment of novel symbionts in the deep terrestrial subsurface.</title>
        <authorList>
            <person name="Probst A.J."/>
            <person name="Ladd B."/>
            <person name="Jarett J.K."/>
            <person name="Geller-Mcgrath D.E."/>
            <person name="Sieber C.M."/>
            <person name="Emerson J.B."/>
            <person name="Anantharaman K."/>
            <person name="Thomas B.C."/>
            <person name="Malmstrom R."/>
            <person name="Stieglmeier M."/>
            <person name="Klingl A."/>
            <person name="Woyke T."/>
            <person name="Ryan C.M."/>
            <person name="Banfield J.F."/>
        </authorList>
    </citation>
    <scope>NUCLEOTIDE SEQUENCE [LARGE SCALE GENOMIC DNA]</scope>
    <source>
        <strain evidence="8">CG11_big_fil_rev_8_21_14_0_20_42_13</strain>
    </source>
</reference>
<dbReference type="InterPro" id="IPR016156">
    <property type="entry name" value="FAD/NAD-linked_Rdtase_dimer_sf"/>
</dbReference>
<protein>
    <submittedName>
        <fullName evidence="8">Mercuric reductase</fullName>
    </submittedName>
</protein>
<keyword evidence="6" id="KW-0520">NAD</keyword>
<name>A0A2H0LYG9_9BACT</name>
<dbReference type="SUPFAM" id="SSF55424">
    <property type="entry name" value="FAD/NAD-linked reductases, dimerisation (C-terminal) domain"/>
    <property type="match status" value="1"/>
</dbReference>
<proteinExistence type="inferred from homology"/>
<comment type="cofactor">
    <cofactor evidence="1">
        <name>FAD</name>
        <dbReference type="ChEBI" id="CHEBI:57692"/>
    </cofactor>
</comment>
<dbReference type="PRINTS" id="PR00411">
    <property type="entry name" value="PNDRDTASEI"/>
</dbReference>
<dbReference type="Proteomes" id="UP000229641">
    <property type="component" value="Unassembled WGS sequence"/>
</dbReference>
<keyword evidence="4" id="KW-0274">FAD</keyword>
<dbReference type="InterPro" id="IPR004099">
    <property type="entry name" value="Pyr_nucl-diS_OxRdtase_dimer"/>
</dbReference>
<comment type="caution">
    <text evidence="8">The sequence shown here is derived from an EMBL/GenBank/DDBJ whole genome shotgun (WGS) entry which is preliminary data.</text>
</comment>
<dbReference type="PANTHER" id="PTHR22912:SF151">
    <property type="entry name" value="DIHYDROLIPOYL DEHYDROGENASE, MITOCHONDRIAL"/>
    <property type="match status" value="1"/>
</dbReference>
<evidence type="ECO:0000259" key="7">
    <source>
        <dbReference type="Pfam" id="PF02852"/>
    </source>
</evidence>